<dbReference type="NCBIfam" id="TIGR02227">
    <property type="entry name" value="sigpep_I_bact"/>
    <property type="match status" value="1"/>
</dbReference>
<dbReference type="GO" id="GO:0009003">
    <property type="term" value="F:signal peptidase activity"/>
    <property type="evidence" value="ECO:0007669"/>
    <property type="project" value="UniProtKB-EC"/>
</dbReference>
<sequence>MNKELYELSYSLKKEMRQRVLSIVCMLVAVYIVINLILAFVVFPVRQVSVSMESDVGRNSCIMFSPLKKHFGRGAVVLVNPLDSEDVPFLKKAGSSFVSFVTAGQVSAGNMNNLVGKERQIRRVVGLPGDTIYMRDYVLYIKPRGEKYFLTEFELAEKSYNVNVSTNPAGWDNSIGVIGSFEEMTLGRNEYFVLGDSRISCIDSRLWGPLKKDDVCAGAVLQYFPFSRLSLF</sequence>
<feature type="transmembrane region" description="Helical" evidence="3">
    <location>
        <begin position="20"/>
        <end position="43"/>
    </location>
</feature>
<dbReference type="AlphaFoldDB" id="A0A1T4M6G4"/>
<dbReference type="GO" id="GO:0006465">
    <property type="term" value="P:signal peptide processing"/>
    <property type="evidence" value="ECO:0007669"/>
    <property type="project" value="InterPro"/>
</dbReference>
<name>A0A1T4M6G4_TREPO</name>
<dbReference type="STRING" id="261392.SAMN02745149_01868"/>
<keyword evidence="3" id="KW-0645">Protease</keyword>
<comment type="catalytic activity">
    <reaction evidence="3">
        <text>Cleavage of hydrophobic, N-terminal signal or leader sequences from secreted and periplasmic proteins.</text>
        <dbReference type="EC" id="3.4.21.89"/>
    </reaction>
</comment>
<dbReference type="PRINTS" id="PR00727">
    <property type="entry name" value="LEADERPTASE"/>
</dbReference>
<dbReference type="RefSeq" id="WP_078933769.1">
    <property type="nucleotide sequence ID" value="NZ_FUWG01000014.1"/>
</dbReference>
<comment type="similarity">
    <text evidence="1 3">Belongs to the peptidase S26 family.</text>
</comment>
<dbReference type="Pfam" id="PF10502">
    <property type="entry name" value="Peptidase_S26"/>
    <property type="match status" value="1"/>
</dbReference>
<dbReference type="InterPro" id="IPR036286">
    <property type="entry name" value="LexA/Signal_pep-like_sf"/>
</dbReference>
<comment type="subcellular location">
    <subcellularLocation>
        <location evidence="3">Membrane</location>
        <topology evidence="3">Single-pass type II membrane protein</topology>
    </subcellularLocation>
</comment>
<dbReference type="GeneID" id="78317149"/>
<dbReference type="Proteomes" id="UP000190423">
    <property type="component" value="Unassembled WGS sequence"/>
</dbReference>
<dbReference type="Gene3D" id="2.10.109.10">
    <property type="entry name" value="Umud Fragment, subunit A"/>
    <property type="match status" value="1"/>
</dbReference>
<protein>
    <recommendedName>
        <fullName evidence="2 3">Signal peptidase I</fullName>
        <ecNumber evidence="3">3.4.21.89</ecNumber>
    </recommendedName>
</protein>
<dbReference type="GO" id="GO:0004252">
    <property type="term" value="F:serine-type endopeptidase activity"/>
    <property type="evidence" value="ECO:0007669"/>
    <property type="project" value="InterPro"/>
</dbReference>
<evidence type="ECO:0000256" key="3">
    <source>
        <dbReference type="RuleBase" id="RU362042"/>
    </source>
</evidence>
<organism evidence="5 6">
    <name type="scientific">Treponema porcinum</name>
    <dbReference type="NCBI Taxonomy" id="261392"/>
    <lineage>
        <taxon>Bacteria</taxon>
        <taxon>Pseudomonadati</taxon>
        <taxon>Spirochaetota</taxon>
        <taxon>Spirochaetia</taxon>
        <taxon>Spirochaetales</taxon>
        <taxon>Treponemataceae</taxon>
        <taxon>Treponema</taxon>
    </lineage>
</organism>
<dbReference type="EC" id="3.4.21.89" evidence="3"/>
<evidence type="ECO:0000313" key="5">
    <source>
        <dbReference type="EMBL" id="SJZ62610.1"/>
    </source>
</evidence>
<evidence type="ECO:0000313" key="6">
    <source>
        <dbReference type="Proteomes" id="UP000190423"/>
    </source>
</evidence>
<keyword evidence="6" id="KW-1185">Reference proteome</keyword>
<dbReference type="EMBL" id="FUWG01000014">
    <property type="protein sequence ID" value="SJZ62610.1"/>
    <property type="molecule type" value="Genomic_DNA"/>
</dbReference>
<evidence type="ECO:0000256" key="2">
    <source>
        <dbReference type="ARBA" id="ARBA00019232"/>
    </source>
</evidence>
<dbReference type="SUPFAM" id="SSF51306">
    <property type="entry name" value="LexA/Signal peptidase"/>
    <property type="match status" value="1"/>
</dbReference>
<proteinExistence type="inferred from homology"/>
<reference evidence="5 6" key="1">
    <citation type="submission" date="2017-02" db="EMBL/GenBank/DDBJ databases">
        <authorList>
            <person name="Peterson S.W."/>
        </authorList>
    </citation>
    <scope>NUCLEOTIDE SEQUENCE [LARGE SCALE GENOMIC DNA]</scope>
    <source>
        <strain evidence="5 6">ATCC BAA-908</strain>
    </source>
</reference>
<evidence type="ECO:0000256" key="1">
    <source>
        <dbReference type="ARBA" id="ARBA00009370"/>
    </source>
</evidence>
<gene>
    <name evidence="5" type="ORF">SAMN02745149_01868</name>
</gene>
<dbReference type="PANTHER" id="PTHR43390:SF1">
    <property type="entry name" value="CHLOROPLAST PROCESSING PEPTIDASE"/>
    <property type="match status" value="1"/>
</dbReference>
<dbReference type="GO" id="GO:0016020">
    <property type="term" value="C:membrane"/>
    <property type="evidence" value="ECO:0007669"/>
    <property type="project" value="UniProtKB-SubCell"/>
</dbReference>
<feature type="domain" description="Peptidase S26" evidence="4">
    <location>
        <begin position="24"/>
        <end position="223"/>
    </location>
</feature>
<keyword evidence="3" id="KW-1133">Transmembrane helix</keyword>
<dbReference type="InterPro" id="IPR019533">
    <property type="entry name" value="Peptidase_S26"/>
</dbReference>
<keyword evidence="3" id="KW-0378">Hydrolase</keyword>
<dbReference type="PANTHER" id="PTHR43390">
    <property type="entry name" value="SIGNAL PEPTIDASE I"/>
    <property type="match status" value="1"/>
</dbReference>
<dbReference type="InterPro" id="IPR000223">
    <property type="entry name" value="Pept_S26A_signal_pept_1"/>
</dbReference>
<dbReference type="OrthoDB" id="9802919at2"/>
<evidence type="ECO:0000259" key="4">
    <source>
        <dbReference type="Pfam" id="PF10502"/>
    </source>
</evidence>
<keyword evidence="3" id="KW-0812">Transmembrane</keyword>
<accession>A0A1T4M6G4</accession>
<keyword evidence="3" id="KW-0472">Membrane</keyword>